<protein>
    <submittedName>
        <fullName evidence="1">Uncharacterized protein</fullName>
    </submittedName>
</protein>
<dbReference type="AlphaFoldDB" id="A0A919HSX2"/>
<dbReference type="EMBL" id="BNFF01000001">
    <property type="protein sequence ID" value="GHK54069.1"/>
    <property type="molecule type" value="Genomic_DNA"/>
</dbReference>
<dbReference type="Proteomes" id="UP000655094">
    <property type="component" value="Unassembled WGS sequence"/>
</dbReference>
<accession>A0A919HSX2</accession>
<sequence>MQHHRRRGIYPQQAPRRRARLQQIVLCRRHFLQDHLHTAKVALAFFCQAELAGGPIEQAYA</sequence>
<name>A0A919HSX2_KLEPN</name>
<reference evidence="1" key="1">
    <citation type="submission" date="2020-10" db="EMBL/GenBank/DDBJ databases">
        <title>Genome Sequence of ESBL Producing Zambian Clinical Strains.</title>
        <authorList>
            <person name="Shawa M."/>
            <person name="Furuta Y."/>
            <person name="Simbotwe M."/>
            <person name="Mulenga E."/>
            <person name="Mubanga M."/>
            <person name="Mulenga G."/>
            <person name="Kaile C."/>
            <person name="Zorigt T."/>
            <person name="Hang'ombe B."/>
            <person name="Higashi H."/>
        </authorList>
    </citation>
    <scope>NUCLEOTIDE SEQUENCE</scope>
    <source>
        <strain evidence="1">Zam_UTH_09</strain>
    </source>
</reference>
<comment type="caution">
    <text evidence="1">The sequence shown here is derived from an EMBL/GenBank/DDBJ whole genome shotgun (WGS) entry which is preliminary data.</text>
</comment>
<evidence type="ECO:0000313" key="1">
    <source>
        <dbReference type="EMBL" id="GHK54069.1"/>
    </source>
</evidence>
<gene>
    <name evidence="1" type="ORF">KPZU09_38050</name>
</gene>
<evidence type="ECO:0000313" key="2">
    <source>
        <dbReference type="Proteomes" id="UP000655094"/>
    </source>
</evidence>
<proteinExistence type="predicted"/>
<organism evidence="1 2">
    <name type="scientific">Klebsiella pneumoniae</name>
    <dbReference type="NCBI Taxonomy" id="573"/>
    <lineage>
        <taxon>Bacteria</taxon>
        <taxon>Pseudomonadati</taxon>
        <taxon>Pseudomonadota</taxon>
        <taxon>Gammaproteobacteria</taxon>
        <taxon>Enterobacterales</taxon>
        <taxon>Enterobacteriaceae</taxon>
        <taxon>Klebsiella/Raoultella group</taxon>
        <taxon>Klebsiella</taxon>
        <taxon>Klebsiella pneumoniae complex</taxon>
    </lineage>
</organism>